<dbReference type="AlphaFoldDB" id="A0A4S8KNM3"/>
<accession>A0A4S8KNM3</accession>
<gene>
    <name evidence="2" type="ORF">K435DRAFT_786816</name>
</gene>
<evidence type="ECO:0000313" key="2">
    <source>
        <dbReference type="EMBL" id="THU77237.1"/>
    </source>
</evidence>
<evidence type="ECO:0008006" key="4">
    <source>
        <dbReference type="Google" id="ProtNLM"/>
    </source>
</evidence>
<reference evidence="2 3" key="1">
    <citation type="journal article" date="2019" name="Nat. Ecol. Evol.">
        <title>Megaphylogeny resolves global patterns of mushroom evolution.</title>
        <authorList>
            <person name="Varga T."/>
            <person name="Krizsan K."/>
            <person name="Foldi C."/>
            <person name="Dima B."/>
            <person name="Sanchez-Garcia M."/>
            <person name="Sanchez-Ramirez S."/>
            <person name="Szollosi G.J."/>
            <person name="Szarkandi J.G."/>
            <person name="Papp V."/>
            <person name="Albert L."/>
            <person name="Andreopoulos W."/>
            <person name="Angelini C."/>
            <person name="Antonin V."/>
            <person name="Barry K.W."/>
            <person name="Bougher N.L."/>
            <person name="Buchanan P."/>
            <person name="Buyck B."/>
            <person name="Bense V."/>
            <person name="Catcheside P."/>
            <person name="Chovatia M."/>
            <person name="Cooper J."/>
            <person name="Damon W."/>
            <person name="Desjardin D."/>
            <person name="Finy P."/>
            <person name="Geml J."/>
            <person name="Haridas S."/>
            <person name="Hughes K."/>
            <person name="Justo A."/>
            <person name="Karasinski D."/>
            <person name="Kautmanova I."/>
            <person name="Kiss B."/>
            <person name="Kocsube S."/>
            <person name="Kotiranta H."/>
            <person name="LaButti K.M."/>
            <person name="Lechner B.E."/>
            <person name="Liimatainen K."/>
            <person name="Lipzen A."/>
            <person name="Lukacs Z."/>
            <person name="Mihaltcheva S."/>
            <person name="Morgado L.N."/>
            <person name="Niskanen T."/>
            <person name="Noordeloos M.E."/>
            <person name="Ohm R.A."/>
            <person name="Ortiz-Santana B."/>
            <person name="Ovrebo C."/>
            <person name="Racz N."/>
            <person name="Riley R."/>
            <person name="Savchenko A."/>
            <person name="Shiryaev A."/>
            <person name="Soop K."/>
            <person name="Spirin V."/>
            <person name="Szebenyi C."/>
            <person name="Tomsovsky M."/>
            <person name="Tulloss R.E."/>
            <person name="Uehling J."/>
            <person name="Grigoriev I.V."/>
            <person name="Vagvolgyi C."/>
            <person name="Papp T."/>
            <person name="Martin F.M."/>
            <person name="Miettinen O."/>
            <person name="Hibbett D.S."/>
            <person name="Nagy L.G."/>
        </authorList>
    </citation>
    <scope>NUCLEOTIDE SEQUENCE [LARGE SCALE GENOMIC DNA]</scope>
    <source>
        <strain evidence="2 3">CBS 962.96</strain>
    </source>
</reference>
<proteinExistence type="predicted"/>
<keyword evidence="3" id="KW-1185">Reference proteome</keyword>
<feature type="region of interest" description="Disordered" evidence="1">
    <location>
        <begin position="1"/>
        <end position="37"/>
    </location>
</feature>
<dbReference type="Gene3D" id="3.40.50.12760">
    <property type="match status" value="1"/>
</dbReference>
<organism evidence="2 3">
    <name type="scientific">Dendrothele bispora (strain CBS 962.96)</name>
    <dbReference type="NCBI Taxonomy" id="1314807"/>
    <lineage>
        <taxon>Eukaryota</taxon>
        <taxon>Fungi</taxon>
        <taxon>Dikarya</taxon>
        <taxon>Basidiomycota</taxon>
        <taxon>Agaricomycotina</taxon>
        <taxon>Agaricomycetes</taxon>
        <taxon>Agaricomycetidae</taxon>
        <taxon>Agaricales</taxon>
        <taxon>Agaricales incertae sedis</taxon>
        <taxon>Dendrothele</taxon>
    </lineage>
</organism>
<evidence type="ECO:0000313" key="3">
    <source>
        <dbReference type="Proteomes" id="UP000297245"/>
    </source>
</evidence>
<feature type="compositionally biased region" description="Low complexity" evidence="1">
    <location>
        <begin position="1"/>
        <end position="29"/>
    </location>
</feature>
<dbReference type="EMBL" id="ML180506">
    <property type="protein sequence ID" value="THU77237.1"/>
    <property type="molecule type" value="Genomic_DNA"/>
</dbReference>
<evidence type="ECO:0000256" key="1">
    <source>
        <dbReference type="SAM" id="MobiDB-lite"/>
    </source>
</evidence>
<dbReference type="OrthoDB" id="417125at2759"/>
<name>A0A4S8KNM3_DENBC</name>
<dbReference type="Proteomes" id="UP000297245">
    <property type="component" value="Unassembled WGS sequence"/>
</dbReference>
<protein>
    <recommendedName>
        <fullName evidence="4">Ribosomal RNA methyltransferase FtsJ domain-containing protein</fullName>
    </recommendedName>
</protein>
<sequence length="283" mass="31779">MSPISPISPISPVSPTSPITSFSNSFSSPEHTQFNERGQSIGTRLADVLIARGASELEYLLSLKRKGWEDENMDTYFANQRHIADNAGPELGMTWFKRMKTVFGEIDRSASVPDNGHFTFLDLGCYQLLISQLVIALQYVRPGGKLVVKLSCIERARTAKIVRLFDLISERIETVKPMTMHAKRGSFYLVVHGVSGKGVEGHRQEHFVEKLREVWTELTFGGDEGKGRFLNLEDLDFVVTTEDLVERSPDVWRGQTKGLEGLFRAKNVGLRGRRPNRGRGLGR</sequence>